<dbReference type="InterPro" id="IPR014030">
    <property type="entry name" value="Ketoacyl_synth_N"/>
</dbReference>
<accession>A0A1H7HPT4</accession>
<evidence type="ECO:0000259" key="1">
    <source>
        <dbReference type="Pfam" id="PF13723"/>
    </source>
</evidence>
<protein>
    <submittedName>
        <fullName evidence="2">Beta-ketoacyl synthase, N-terminal domain</fullName>
    </submittedName>
</protein>
<feature type="domain" description="Beta-ketoacyl synthase-like N-terminal" evidence="1">
    <location>
        <begin position="22"/>
        <end position="234"/>
    </location>
</feature>
<dbReference type="Proteomes" id="UP000185766">
    <property type="component" value="Unassembled WGS sequence"/>
</dbReference>
<name>A0A1H7HPT4_9GAMM</name>
<dbReference type="AlphaFoldDB" id="A0A1H7HPT4"/>
<keyword evidence="3" id="KW-1185">Reference proteome</keyword>
<organism evidence="2 3">
    <name type="scientific">Atopomonas hussainii</name>
    <dbReference type="NCBI Taxonomy" id="1429083"/>
    <lineage>
        <taxon>Bacteria</taxon>
        <taxon>Pseudomonadati</taxon>
        <taxon>Pseudomonadota</taxon>
        <taxon>Gammaproteobacteria</taxon>
        <taxon>Pseudomonadales</taxon>
        <taxon>Pseudomonadaceae</taxon>
        <taxon>Atopomonas</taxon>
    </lineage>
</organism>
<sequence>MLNFSIAAWQAWAPDIDTFDRWLLWAKGEVRAQNDYSAPKVDFLPAMQRRRLSPLARMAFHVGWPLAEGCEQLPLVFYSRHGETGRTAELLQCLANAEPLSPTQFGLSVHNAIIGQWSILRGETTEMTALSGGEDGFEQALIEAALLLQEHPQVLLIAAEEQPAPLYAAAIDDIPHAYALGLLLSRGSQCQLSWQATASSPAASLPNPLNWLRHWLLNTPAWQHHGTQRSWSWQCHRAQ</sequence>
<evidence type="ECO:0000313" key="2">
    <source>
        <dbReference type="EMBL" id="SEK52291.1"/>
    </source>
</evidence>
<dbReference type="Pfam" id="PF13723">
    <property type="entry name" value="Ketoacyl-synt_2"/>
    <property type="match status" value="1"/>
</dbReference>
<gene>
    <name evidence="2" type="ORF">SAMN05216214_10353</name>
</gene>
<dbReference type="EMBL" id="FOAS01000003">
    <property type="protein sequence ID" value="SEK52291.1"/>
    <property type="molecule type" value="Genomic_DNA"/>
</dbReference>
<proteinExistence type="predicted"/>
<reference evidence="2 3" key="1">
    <citation type="submission" date="2016-10" db="EMBL/GenBank/DDBJ databases">
        <authorList>
            <person name="de Groot N.N."/>
        </authorList>
    </citation>
    <scope>NUCLEOTIDE SEQUENCE [LARGE SCALE GENOMIC DNA]</scope>
    <source>
        <strain evidence="2 3">JCM 19513</strain>
    </source>
</reference>
<evidence type="ECO:0000313" key="3">
    <source>
        <dbReference type="Proteomes" id="UP000185766"/>
    </source>
</evidence>